<keyword evidence="2" id="KW-1185">Reference proteome</keyword>
<proteinExistence type="predicted"/>
<dbReference type="Proteomes" id="UP001569963">
    <property type="component" value="Unassembled WGS sequence"/>
</dbReference>
<name>A0ABV4QNE2_9ACTN</name>
<comment type="caution">
    <text evidence="1">The sequence shown here is derived from an EMBL/GenBank/DDBJ whole genome shotgun (WGS) entry which is preliminary data.</text>
</comment>
<accession>A0ABV4QNE2</accession>
<organism evidence="1 2">
    <name type="scientific">Actinomadura monticuli</name>
    <dbReference type="NCBI Taxonomy" id="3097367"/>
    <lineage>
        <taxon>Bacteria</taxon>
        <taxon>Bacillati</taxon>
        <taxon>Actinomycetota</taxon>
        <taxon>Actinomycetes</taxon>
        <taxon>Streptosporangiales</taxon>
        <taxon>Thermomonosporaceae</taxon>
        <taxon>Actinomadura</taxon>
    </lineage>
</organism>
<protein>
    <submittedName>
        <fullName evidence="1">Uncharacterized protein</fullName>
    </submittedName>
</protein>
<evidence type="ECO:0000313" key="2">
    <source>
        <dbReference type="Proteomes" id="UP001569963"/>
    </source>
</evidence>
<evidence type="ECO:0000313" key="1">
    <source>
        <dbReference type="EMBL" id="MFA1544611.1"/>
    </source>
</evidence>
<sequence>MKDSESIDLGVLSYELTKKNIMNGINIIYKESDLVHFLIENKMNEIDVNEKGELTFKVKNS</sequence>
<reference evidence="1 2" key="1">
    <citation type="submission" date="2023-11" db="EMBL/GenBank/DDBJ databases">
        <title>Actinomadura monticuli sp. nov., isolated from volcanic ash.</title>
        <authorList>
            <person name="Lee S.D."/>
            <person name="Yang H."/>
            <person name="Kim I.S."/>
        </authorList>
    </citation>
    <scope>NUCLEOTIDE SEQUENCE [LARGE SCALE GENOMIC DNA]</scope>
    <source>
        <strain evidence="1 2">DLS-62</strain>
    </source>
</reference>
<dbReference type="EMBL" id="JAXCEI010000036">
    <property type="protein sequence ID" value="MFA1544611.1"/>
    <property type="molecule type" value="Genomic_DNA"/>
</dbReference>
<gene>
    <name evidence="1" type="ORF">SM611_37295</name>
</gene>
<dbReference type="RefSeq" id="WP_371955147.1">
    <property type="nucleotide sequence ID" value="NZ_JAXCEI010000036.1"/>
</dbReference>